<reference evidence="2" key="1">
    <citation type="journal article" date="2015" name="Nature">
        <title>Complex archaea that bridge the gap between prokaryotes and eukaryotes.</title>
        <authorList>
            <person name="Spang A."/>
            <person name="Saw J.H."/>
            <person name="Jorgensen S.L."/>
            <person name="Zaremba-Niedzwiedzka K."/>
            <person name="Martijn J."/>
            <person name="Lind A.E."/>
            <person name="van Eijk R."/>
            <person name="Schleper C."/>
            <person name="Guy L."/>
            <person name="Ettema T.J."/>
        </authorList>
    </citation>
    <scope>NUCLEOTIDE SEQUENCE</scope>
</reference>
<name>A0A0F9MIA1_9ZZZZ</name>
<dbReference type="SUPFAM" id="SSF53756">
    <property type="entry name" value="UDP-Glycosyltransferase/glycogen phosphorylase"/>
    <property type="match status" value="1"/>
</dbReference>
<comment type="caution">
    <text evidence="2">The sequence shown here is derived from an EMBL/GenBank/DDBJ whole genome shotgun (WGS) entry which is preliminary data.</text>
</comment>
<sequence length="590" mass="66907">PQKIIMIHHGTPDIPLLDSGDYKDQFHAKGRLVILTFGLLGPSKGIEVVIEAIALIIQEFPRLLYIVVGATHPEVKRRFGEEYRESLKKLVKEKGLAENVVFHSRFVSLEHLIGFLQATDIYVAPYLSEEQIVSGTLAYALACGKAVISTPSWYAEELLSNNRGKLVPFGDSNALASQLTELLNDEIQLNSLQKRAYQFGRQMIWPEVAHAYIEAFQRALKECRRPALDAHVGQQIAGPTFPPEIKLDYLRLLTDDTGILQHATFTTPDRSCGYCTDDNARALIVTIMNYRLFQEKDVLCLLQIYLSFLDHALDKDSGRLRNFMSYDRHWLEETGSEDSYGRTLWSLGTAILYPPTDSILKLCMGLFHKIVAASESFASPRAWAYSILGCLAYLQRFDTHTEVQRFCALLSQRLSKLFMDNASTNWPWVENIATYDNGRLAQALLAAGRMLKKKNMCEQGLNSLEWLLEIQTNLREGHLSLIGNNGWLDLGGTKAQFDQQPIEVPALIDACYEAYLLTKQSRWIEKTNWCLDWFLGRNDIHQVVYDFTTGGCRDGLQPTEVNQNQGAESTLAWLMALHRVYEIAHEQDFS</sequence>
<evidence type="ECO:0000259" key="1">
    <source>
        <dbReference type="Pfam" id="PF00534"/>
    </source>
</evidence>
<organism evidence="2">
    <name type="scientific">marine sediment metagenome</name>
    <dbReference type="NCBI Taxonomy" id="412755"/>
    <lineage>
        <taxon>unclassified sequences</taxon>
        <taxon>metagenomes</taxon>
        <taxon>ecological metagenomes</taxon>
    </lineage>
</organism>
<dbReference type="AlphaFoldDB" id="A0A0F9MIA1"/>
<accession>A0A0F9MIA1</accession>
<dbReference type="Pfam" id="PF00534">
    <property type="entry name" value="Glycos_transf_1"/>
    <property type="match status" value="1"/>
</dbReference>
<dbReference type="PANTHER" id="PTHR12526:SF572">
    <property type="entry name" value="BLL5144 PROTEIN"/>
    <property type="match status" value="1"/>
</dbReference>
<feature type="domain" description="Glycosyl transferase family 1" evidence="1">
    <location>
        <begin position="25"/>
        <end position="198"/>
    </location>
</feature>
<feature type="non-terminal residue" evidence="2">
    <location>
        <position position="1"/>
    </location>
</feature>
<dbReference type="InterPro" id="IPR008928">
    <property type="entry name" value="6-hairpin_glycosidase_sf"/>
</dbReference>
<dbReference type="PANTHER" id="PTHR12526">
    <property type="entry name" value="GLYCOSYLTRANSFERASE"/>
    <property type="match status" value="1"/>
</dbReference>
<dbReference type="Gene3D" id="3.40.50.2000">
    <property type="entry name" value="Glycogen Phosphorylase B"/>
    <property type="match status" value="1"/>
</dbReference>
<protein>
    <recommendedName>
        <fullName evidence="1">Glycosyl transferase family 1 domain-containing protein</fullName>
    </recommendedName>
</protein>
<dbReference type="EMBL" id="LAZR01004786">
    <property type="protein sequence ID" value="KKN05574.1"/>
    <property type="molecule type" value="Genomic_DNA"/>
</dbReference>
<evidence type="ECO:0000313" key="2">
    <source>
        <dbReference type="EMBL" id="KKN05574.1"/>
    </source>
</evidence>
<dbReference type="GO" id="GO:0005975">
    <property type="term" value="P:carbohydrate metabolic process"/>
    <property type="evidence" value="ECO:0007669"/>
    <property type="project" value="InterPro"/>
</dbReference>
<dbReference type="SUPFAM" id="SSF48208">
    <property type="entry name" value="Six-hairpin glycosidases"/>
    <property type="match status" value="1"/>
</dbReference>
<gene>
    <name evidence="2" type="ORF">LCGC14_1085940</name>
</gene>
<proteinExistence type="predicted"/>
<dbReference type="GO" id="GO:0016757">
    <property type="term" value="F:glycosyltransferase activity"/>
    <property type="evidence" value="ECO:0007669"/>
    <property type="project" value="InterPro"/>
</dbReference>
<dbReference type="InterPro" id="IPR001296">
    <property type="entry name" value="Glyco_trans_1"/>
</dbReference>